<keyword evidence="2" id="KW-1185">Reference proteome</keyword>
<proteinExistence type="predicted"/>
<name>N1PSI9_DOTSN</name>
<gene>
    <name evidence="1" type="ORF">DOTSEDRAFT_70369</name>
</gene>
<sequence length="295" mass="33730">MSGHFGEGPTTADDEGSFVYTSIRYDRRLYQSTTNTAASCGKPCPFYMLEHHWTRLQVAKWSTFFFADDRPRPNSGGPTVILQILLNAVKDWHEKHPDETPEALRIKLCSYVGGRTRTEIYHPLKSIPLAALFPTTFDLSAEQQSNTEWSILLDTEPTEACEGTMFKTSDRSTYARARASADIVNYTMPREVLLWDHDRKVIDGSICTPYFFRHNRWITPPSAAGGLQGTTRRWALENHLAFEDEISIDTMAHGEFVWLSNAVRGYFLATYQSRDAPKEQPDEAAVQRIHRERFL</sequence>
<dbReference type="Pfam" id="PF01063">
    <property type="entry name" value="Aminotran_4"/>
    <property type="match status" value="1"/>
</dbReference>
<dbReference type="HOGENOM" id="CLU_821314_0_0_1"/>
<evidence type="ECO:0000313" key="2">
    <source>
        <dbReference type="Proteomes" id="UP000016933"/>
    </source>
</evidence>
<dbReference type="GO" id="GO:0003824">
    <property type="term" value="F:catalytic activity"/>
    <property type="evidence" value="ECO:0007669"/>
    <property type="project" value="InterPro"/>
</dbReference>
<reference evidence="2" key="1">
    <citation type="journal article" date="2012" name="PLoS Genet.">
        <title>The genomes of the fungal plant pathogens Cladosporium fulvum and Dothistroma septosporum reveal adaptation to different hosts and lifestyles but also signatures of common ancestry.</title>
        <authorList>
            <person name="de Wit P.J.G.M."/>
            <person name="van der Burgt A."/>
            <person name="Oekmen B."/>
            <person name="Stergiopoulos I."/>
            <person name="Abd-Elsalam K.A."/>
            <person name="Aerts A.L."/>
            <person name="Bahkali A.H."/>
            <person name="Beenen H.G."/>
            <person name="Chettri P."/>
            <person name="Cox M.P."/>
            <person name="Datema E."/>
            <person name="de Vries R.P."/>
            <person name="Dhillon B."/>
            <person name="Ganley A.R."/>
            <person name="Griffiths S.A."/>
            <person name="Guo Y."/>
            <person name="Hamelin R.C."/>
            <person name="Henrissat B."/>
            <person name="Kabir M.S."/>
            <person name="Jashni M.K."/>
            <person name="Kema G."/>
            <person name="Klaubauf S."/>
            <person name="Lapidus A."/>
            <person name="Levasseur A."/>
            <person name="Lindquist E."/>
            <person name="Mehrabi R."/>
            <person name="Ohm R.A."/>
            <person name="Owen T.J."/>
            <person name="Salamov A."/>
            <person name="Schwelm A."/>
            <person name="Schijlen E."/>
            <person name="Sun H."/>
            <person name="van den Burg H.A."/>
            <person name="van Ham R.C.H.J."/>
            <person name="Zhang S."/>
            <person name="Goodwin S.B."/>
            <person name="Grigoriev I.V."/>
            <person name="Collemare J."/>
            <person name="Bradshaw R.E."/>
        </authorList>
    </citation>
    <scope>NUCLEOTIDE SEQUENCE [LARGE SCALE GENOMIC DNA]</scope>
    <source>
        <strain evidence="2">NZE10 / CBS 128990</strain>
    </source>
</reference>
<dbReference type="OMA" id="VWLSNGV"/>
<protein>
    <submittedName>
        <fullName evidence="1">Uncharacterized protein</fullName>
    </submittedName>
</protein>
<dbReference type="InterPro" id="IPR043132">
    <property type="entry name" value="BCAT-like_C"/>
</dbReference>
<evidence type="ECO:0000313" key="1">
    <source>
        <dbReference type="EMBL" id="EME46347.1"/>
    </source>
</evidence>
<dbReference type="InterPro" id="IPR036038">
    <property type="entry name" value="Aminotransferase-like"/>
</dbReference>
<dbReference type="EMBL" id="KB446537">
    <property type="protein sequence ID" value="EME46347.1"/>
    <property type="molecule type" value="Genomic_DNA"/>
</dbReference>
<dbReference type="OrthoDB" id="5288718at2759"/>
<dbReference type="AlphaFoldDB" id="N1PSI9"/>
<dbReference type="STRING" id="675120.N1PSI9"/>
<dbReference type="eggNOG" id="ENOG502QQMK">
    <property type="taxonomic scope" value="Eukaryota"/>
</dbReference>
<accession>N1PSI9</accession>
<dbReference type="SUPFAM" id="SSF56752">
    <property type="entry name" value="D-aminoacid aminotransferase-like PLP-dependent enzymes"/>
    <property type="match status" value="1"/>
</dbReference>
<dbReference type="Gene3D" id="3.20.10.10">
    <property type="entry name" value="D-amino Acid Aminotransferase, subunit A, domain 2"/>
    <property type="match status" value="1"/>
</dbReference>
<organism evidence="1 2">
    <name type="scientific">Dothistroma septosporum (strain NZE10 / CBS 128990)</name>
    <name type="common">Red band needle blight fungus</name>
    <name type="synonym">Mycosphaerella pini</name>
    <dbReference type="NCBI Taxonomy" id="675120"/>
    <lineage>
        <taxon>Eukaryota</taxon>
        <taxon>Fungi</taxon>
        <taxon>Dikarya</taxon>
        <taxon>Ascomycota</taxon>
        <taxon>Pezizomycotina</taxon>
        <taxon>Dothideomycetes</taxon>
        <taxon>Dothideomycetidae</taxon>
        <taxon>Mycosphaerellales</taxon>
        <taxon>Mycosphaerellaceae</taxon>
        <taxon>Dothistroma</taxon>
    </lineage>
</organism>
<reference evidence="1 2" key="2">
    <citation type="journal article" date="2012" name="PLoS Pathog.">
        <title>Diverse lifestyles and strategies of plant pathogenesis encoded in the genomes of eighteen Dothideomycetes fungi.</title>
        <authorList>
            <person name="Ohm R.A."/>
            <person name="Feau N."/>
            <person name="Henrissat B."/>
            <person name="Schoch C.L."/>
            <person name="Horwitz B.A."/>
            <person name="Barry K.W."/>
            <person name="Condon B.J."/>
            <person name="Copeland A.C."/>
            <person name="Dhillon B."/>
            <person name="Glaser F."/>
            <person name="Hesse C.N."/>
            <person name="Kosti I."/>
            <person name="LaButti K."/>
            <person name="Lindquist E.A."/>
            <person name="Lucas S."/>
            <person name="Salamov A.A."/>
            <person name="Bradshaw R.E."/>
            <person name="Ciuffetti L."/>
            <person name="Hamelin R.C."/>
            <person name="Kema G.H.J."/>
            <person name="Lawrence C."/>
            <person name="Scott J.A."/>
            <person name="Spatafora J.W."/>
            <person name="Turgeon B.G."/>
            <person name="de Wit P.J.G.M."/>
            <person name="Zhong S."/>
            <person name="Goodwin S.B."/>
            <person name="Grigoriev I.V."/>
        </authorList>
    </citation>
    <scope>NUCLEOTIDE SEQUENCE [LARGE SCALE GENOMIC DNA]</scope>
    <source>
        <strain evidence="2">NZE10 / CBS 128990</strain>
    </source>
</reference>
<dbReference type="Proteomes" id="UP000016933">
    <property type="component" value="Unassembled WGS sequence"/>
</dbReference>
<dbReference type="InterPro" id="IPR001544">
    <property type="entry name" value="Aminotrans_IV"/>
</dbReference>